<protein>
    <submittedName>
        <fullName evidence="2">Uncharacterized protein</fullName>
    </submittedName>
</protein>
<accession>A0A4E9DUZ9</accession>
<feature type="compositionally biased region" description="Acidic residues" evidence="1">
    <location>
        <begin position="281"/>
        <end position="295"/>
    </location>
</feature>
<feature type="region of interest" description="Disordered" evidence="1">
    <location>
        <begin position="1"/>
        <end position="80"/>
    </location>
</feature>
<reference evidence="2" key="1">
    <citation type="submission" date="2019-04" db="EMBL/GenBank/DDBJ databases">
        <authorList>
            <person name="Melise S."/>
            <person name="Noan J."/>
            <person name="Okalmin O."/>
        </authorList>
    </citation>
    <scope>NUCLEOTIDE SEQUENCE</scope>
    <source>
        <strain evidence="2">FN9</strain>
    </source>
</reference>
<organism evidence="2">
    <name type="scientific">Gibberella zeae</name>
    <name type="common">Wheat head blight fungus</name>
    <name type="synonym">Fusarium graminearum</name>
    <dbReference type="NCBI Taxonomy" id="5518"/>
    <lineage>
        <taxon>Eukaryota</taxon>
        <taxon>Fungi</taxon>
        <taxon>Dikarya</taxon>
        <taxon>Ascomycota</taxon>
        <taxon>Pezizomycotina</taxon>
        <taxon>Sordariomycetes</taxon>
        <taxon>Hypocreomycetidae</taxon>
        <taxon>Hypocreales</taxon>
        <taxon>Nectriaceae</taxon>
        <taxon>Fusarium</taxon>
    </lineage>
</organism>
<dbReference type="EMBL" id="CAAKMV010000126">
    <property type="protein sequence ID" value="VIO56904.1"/>
    <property type="molecule type" value="Genomic_DNA"/>
</dbReference>
<proteinExistence type="predicted"/>
<evidence type="ECO:0000313" key="2">
    <source>
        <dbReference type="EMBL" id="VIO56904.1"/>
    </source>
</evidence>
<evidence type="ECO:0000256" key="1">
    <source>
        <dbReference type="SAM" id="MobiDB-lite"/>
    </source>
</evidence>
<dbReference type="AlphaFoldDB" id="A0A4E9DUZ9"/>
<name>A0A4E9DUZ9_GIBZA</name>
<feature type="region of interest" description="Disordered" evidence="1">
    <location>
        <begin position="281"/>
        <end position="309"/>
    </location>
</feature>
<sequence length="457" mass="50418">MENRRSDSCCTNENILTDRDSGYGGSRNPSHGSNDDRQSGDGDQLTTSHSAARSRPTPKTSPPNDPVTRQVPVRPIAKPIDEQTARRACDVIEQLSGILAEFMLKSKKRKYLSRSKRKLPAMSIRPVMLGTSVDDAKVALVIFCSDEDGAHDTIRKLLRKPYVKDLYEPKDDSMCSFDVHIFGASPSTRGNVEDGIRSTRGGVEVGIPSTEAFTYTHCGMPILITTHGFSKEIAMATMGGLLQCNKSQWVDSSYQVYGLTVAHAIYSGTSTDDVDEEDYEFDLSDDDSDEYDDDSPLNTSSESHDSCPTPPVQVDWGVSFEADQKQKAIPATPHIYRSGSIFAQPIAYSSLNDDSGFRDWALFKFPTWEIPLKPNMLVTEGKPPALLKMRSFLLDYPTSRPVYIIAGVSGIKEATVSVGLSQVLLQPGSKFVRAYTLEHSQGAGMYEKTNQEQKLIE</sequence>
<gene>
    <name evidence="2" type="ORF">FUG_LOCUS230280</name>
</gene>